<evidence type="ECO:0000256" key="1">
    <source>
        <dbReference type="ARBA" id="ARBA00008226"/>
    </source>
</evidence>
<dbReference type="CDD" id="cd00859">
    <property type="entry name" value="HisRS_anticodon"/>
    <property type="match status" value="1"/>
</dbReference>
<dbReference type="Proteomes" id="UP000515561">
    <property type="component" value="Chromosome"/>
</dbReference>
<keyword evidence="12" id="KW-1185">Reference proteome</keyword>
<evidence type="ECO:0000256" key="3">
    <source>
        <dbReference type="ARBA" id="ARBA00022598"/>
    </source>
</evidence>
<dbReference type="GO" id="GO:0140096">
    <property type="term" value="F:catalytic activity, acting on a protein"/>
    <property type="evidence" value="ECO:0007669"/>
    <property type="project" value="UniProtKB-ARBA"/>
</dbReference>
<dbReference type="AlphaFoldDB" id="A0A6S6QWQ4"/>
<dbReference type="PANTHER" id="PTHR43707:SF1">
    <property type="entry name" value="HISTIDINE--TRNA LIGASE, MITOCHONDRIAL-RELATED"/>
    <property type="match status" value="1"/>
</dbReference>
<evidence type="ECO:0000256" key="6">
    <source>
        <dbReference type="ARBA" id="ARBA00022917"/>
    </source>
</evidence>
<keyword evidence="6 9" id="KW-0648">Protein biosynthesis</keyword>
<dbReference type="Gene3D" id="3.30.930.10">
    <property type="entry name" value="Bira Bifunctional Protein, Domain 2"/>
    <property type="match status" value="1"/>
</dbReference>
<dbReference type="InterPro" id="IPR036621">
    <property type="entry name" value="Anticodon-bd_dom_sf"/>
</dbReference>
<dbReference type="Pfam" id="PF13393">
    <property type="entry name" value="tRNA-synt_His"/>
    <property type="match status" value="1"/>
</dbReference>
<dbReference type="SUPFAM" id="SSF55681">
    <property type="entry name" value="Class II aaRS and biotin synthetases"/>
    <property type="match status" value="1"/>
</dbReference>
<dbReference type="Pfam" id="PF03129">
    <property type="entry name" value="HGTP_anticodon"/>
    <property type="match status" value="1"/>
</dbReference>
<dbReference type="GO" id="GO:0006427">
    <property type="term" value="P:histidyl-tRNA aminoacylation"/>
    <property type="evidence" value="ECO:0007669"/>
    <property type="project" value="UniProtKB-UniRule"/>
</dbReference>
<evidence type="ECO:0000256" key="9">
    <source>
        <dbReference type="HAMAP-Rule" id="MF_00127"/>
    </source>
</evidence>
<dbReference type="PIRSF" id="PIRSF001549">
    <property type="entry name" value="His-tRNA_synth"/>
    <property type="match status" value="1"/>
</dbReference>
<evidence type="ECO:0000256" key="10">
    <source>
        <dbReference type="PIRSR" id="PIRSR001549-1"/>
    </source>
</evidence>
<keyword evidence="5 9" id="KW-0067">ATP-binding</keyword>
<dbReference type="InterPro" id="IPR004516">
    <property type="entry name" value="HisRS/HisZ"/>
</dbReference>
<dbReference type="InterPro" id="IPR015807">
    <property type="entry name" value="His-tRNA-ligase"/>
</dbReference>
<comment type="similarity">
    <text evidence="1 9">Belongs to the class-II aminoacyl-tRNA synthetase family.</text>
</comment>
<keyword evidence="2 9" id="KW-0963">Cytoplasm</keyword>
<dbReference type="GO" id="GO:0016740">
    <property type="term" value="F:transferase activity"/>
    <property type="evidence" value="ECO:0007669"/>
    <property type="project" value="UniProtKB-ARBA"/>
</dbReference>
<evidence type="ECO:0000256" key="5">
    <source>
        <dbReference type="ARBA" id="ARBA00022840"/>
    </source>
</evidence>
<feature type="binding site" evidence="10">
    <location>
        <position position="130"/>
    </location>
    <ligand>
        <name>L-histidine</name>
        <dbReference type="ChEBI" id="CHEBI:57595"/>
    </ligand>
</feature>
<evidence type="ECO:0000313" key="12">
    <source>
        <dbReference type="Proteomes" id="UP000515561"/>
    </source>
</evidence>
<dbReference type="NCBIfam" id="TIGR00442">
    <property type="entry name" value="hisS"/>
    <property type="match status" value="1"/>
</dbReference>
<protein>
    <recommendedName>
        <fullName evidence="9">Histidine--tRNA ligase</fullName>
        <ecNumber evidence="9">6.1.1.21</ecNumber>
    </recommendedName>
    <alternativeName>
        <fullName evidence="9">Histidyl-tRNA synthetase</fullName>
        <shortName evidence="9">HisRS</shortName>
    </alternativeName>
</protein>
<reference evidence="11 12" key="1">
    <citation type="journal article" date="2016" name="Int. J. Syst. Evol. Microbiol.">
        <title>Descriptions of Anaerotaenia torta gen. nov., sp. nov. and Anaerocolumna cellulosilytica gen. nov., sp. nov. isolated from a methanogenic reactor of cattle waste.</title>
        <authorList>
            <person name="Uek A."/>
            <person name="Ohtaki Y."/>
            <person name="Kaku N."/>
            <person name="Ueki K."/>
        </authorList>
    </citation>
    <scope>NUCLEOTIDE SEQUENCE [LARGE SCALE GENOMIC DNA]</scope>
    <source>
        <strain evidence="11 12">SN021</strain>
    </source>
</reference>
<feature type="binding site" evidence="10">
    <location>
        <position position="112"/>
    </location>
    <ligand>
        <name>L-histidine</name>
        <dbReference type="ChEBI" id="CHEBI:57595"/>
    </ligand>
</feature>
<evidence type="ECO:0000256" key="7">
    <source>
        <dbReference type="ARBA" id="ARBA00023146"/>
    </source>
</evidence>
<comment type="subcellular location">
    <subcellularLocation>
        <location evidence="9">Cytoplasm</location>
    </subcellularLocation>
</comment>
<dbReference type="InterPro" id="IPR006195">
    <property type="entry name" value="aa-tRNA-synth_II"/>
</dbReference>
<accession>A0A6S6QWQ4</accession>
<keyword evidence="7 9" id="KW-0030">Aminoacyl-tRNA synthetase</keyword>
<dbReference type="InterPro" id="IPR004154">
    <property type="entry name" value="Anticodon-bd"/>
</dbReference>
<keyword evidence="3 9" id="KW-0436">Ligase</keyword>
<dbReference type="HAMAP" id="MF_00127">
    <property type="entry name" value="His_tRNA_synth"/>
    <property type="match status" value="1"/>
</dbReference>
<evidence type="ECO:0000256" key="4">
    <source>
        <dbReference type="ARBA" id="ARBA00022741"/>
    </source>
</evidence>
<feature type="binding site" evidence="10">
    <location>
        <begin position="261"/>
        <end position="262"/>
    </location>
    <ligand>
        <name>L-histidine</name>
        <dbReference type="ChEBI" id="CHEBI:57595"/>
    </ligand>
</feature>
<evidence type="ECO:0000313" key="11">
    <source>
        <dbReference type="EMBL" id="BCJ93489.1"/>
    </source>
</evidence>
<sequence length="415" mass="47442">MITQRPKGTQDWFGSNMYKRTKIEELARELCKVYNIKEIITPVFEHTVLFQRGVGETTDVVQKEMYTFMDKGDRSVTLKPEGTAGAIRAYLENNLYAESQPTKLFYVTPAFRYEQPQSGRLRQHHQFGVEFVGSKSPLAEVELITLITTFISKIGLRNAKLHINSIGCGNCRKTYNEALLAYLKKHEEKLCPTCKERMQKNPLRVLDCKVPTCKEIVKEAPRTIEYLDEECKNHFEELQSLLTELNIPFEIDTGIVRGLDYYTKTVFEFVNEEGFTLCGGGRYDNLVHEIDEKQDIPSVGFGMGIERIIYFLEKEQVELETEPPIQLYVGILGTEAKAAAYKIVNQLRNDGIVVETDYMDRSVKAQMKYANKIGAKNTVIIGADEIANNKVKIKNMDNGEQTEVTLNEIVSHYKK</sequence>
<dbReference type="GO" id="GO:0005524">
    <property type="term" value="F:ATP binding"/>
    <property type="evidence" value="ECO:0007669"/>
    <property type="project" value="UniProtKB-UniRule"/>
</dbReference>
<keyword evidence="4 9" id="KW-0547">Nucleotide-binding</keyword>
<dbReference type="InterPro" id="IPR033656">
    <property type="entry name" value="HisRS_anticodon"/>
</dbReference>
<dbReference type="GO" id="GO:0004821">
    <property type="term" value="F:histidine-tRNA ligase activity"/>
    <property type="evidence" value="ECO:0007669"/>
    <property type="project" value="UniProtKB-UniRule"/>
</dbReference>
<organism evidence="11 12">
    <name type="scientific">Anaerocolumna cellulosilytica</name>
    <dbReference type="NCBI Taxonomy" id="433286"/>
    <lineage>
        <taxon>Bacteria</taxon>
        <taxon>Bacillati</taxon>
        <taxon>Bacillota</taxon>
        <taxon>Clostridia</taxon>
        <taxon>Lachnospirales</taxon>
        <taxon>Lachnospiraceae</taxon>
        <taxon>Anaerocolumna</taxon>
    </lineage>
</organism>
<comment type="subunit">
    <text evidence="9">Homodimer.</text>
</comment>
<comment type="catalytic activity">
    <reaction evidence="8 9">
        <text>tRNA(His) + L-histidine + ATP = L-histidyl-tRNA(His) + AMP + diphosphate + H(+)</text>
        <dbReference type="Rhea" id="RHEA:17313"/>
        <dbReference type="Rhea" id="RHEA-COMP:9665"/>
        <dbReference type="Rhea" id="RHEA-COMP:9689"/>
        <dbReference type="ChEBI" id="CHEBI:15378"/>
        <dbReference type="ChEBI" id="CHEBI:30616"/>
        <dbReference type="ChEBI" id="CHEBI:33019"/>
        <dbReference type="ChEBI" id="CHEBI:57595"/>
        <dbReference type="ChEBI" id="CHEBI:78442"/>
        <dbReference type="ChEBI" id="CHEBI:78527"/>
        <dbReference type="ChEBI" id="CHEBI:456215"/>
        <dbReference type="EC" id="6.1.1.21"/>
    </reaction>
</comment>
<dbReference type="EMBL" id="AP023367">
    <property type="protein sequence ID" value="BCJ93489.1"/>
    <property type="molecule type" value="Genomic_DNA"/>
</dbReference>
<dbReference type="InterPro" id="IPR041715">
    <property type="entry name" value="HisRS-like_core"/>
</dbReference>
<name>A0A6S6QWQ4_9FIRM</name>
<feature type="binding site" evidence="10">
    <location>
        <begin position="81"/>
        <end position="83"/>
    </location>
    <ligand>
        <name>L-histidine</name>
        <dbReference type="ChEBI" id="CHEBI:57595"/>
    </ligand>
</feature>
<dbReference type="RefSeq" id="WP_184090778.1">
    <property type="nucleotide sequence ID" value="NZ_AP023367.1"/>
</dbReference>
<dbReference type="SUPFAM" id="SSF52954">
    <property type="entry name" value="Class II aaRS ABD-related"/>
    <property type="match status" value="1"/>
</dbReference>
<dbReference type="KEGG" id="acel:acsn021_10580"/>
<dbReference type="CDD" id="cd00773">
    <property type="entry name" value="HisRS-like_core"/>
    <property type="match status" value="1"/>
</dbReference>
<evidence type="ECO:0000256" key="8">
    <source>
        <dbReference type="ARBA" id="ARBA00047639"/>
    </source>
</evidence>
<feature type="binding site" evidence="10">
    <location>
        <position position="257"/>
    </location>
    <ligand>
        <name>L-histidine</name>
        <dbReference type="ChEBI" id="CHEBI:57595"/>
    </ligand>
</feature>
<dbReference type="InterPro" id="IPR045864">
    <property type="entry name" value="aa-tRNA-synth_II/BPL/LPL"/>
</dbReference>
<dbReference type="EC" id="6.1.1.21" evidence="9"/>
<feature type="binding site" evidence="10">
    <location>
        <position position="126"/>
    </location>
    <ligand>
        <name>L-histidine</name>
        <dbReference type="ChEBI" id="CHEBI:57595"/>
    </ligand>
</feature>
<dbReference type="GO" id="GO:0005737">
    <property type="term" value="C:cytoplasm"/>
    <property type="evidence" value="ECO:0007669"/>
    <property type="project" value="UniProtKB-SubCell"/>
</dbReference>
<dbReference type="Gene3D" id="3.40.50.800">
    <property type="entry name" value="Anticodon-binding domain"/>
    <property type="match status" value="1"/>
</dbReference>
<dbReference type="PROSITE" id="PS50862">
    <property type="entry name" value="AA_TRNA_LIGASE_II"/>
    <property type="match status" value="1"/>
</dbReference>
<dbReference type="PANTHER" id="PTHR43707">
    <property type="entry name" value="HISTIDYL-TRNA SYNTHETASE"/>
    <property type="match status" value="1"/>
</dbReference>
<evidence type="ECO:0000256" key="2">
    <source>
        <dbReference type="ARBA" id="ARBA00022490"/>
    </source>
</evidence>
<gene>
    <name evidence="11" type="primary">hisS_1</name>
    <name evidence="9" type="synonym">hisS</name>
    <name evidence="11" type="ORF">acsn021_10580</name>
</gene>
<proteinExistence type="inferred from homology"/>